<dbReference type="PANTHER" id="PTHR10587:SF133">
    <property type="entry name" value="CHITIN DEACETYLASE 1-RELATED"/>
    <property type="match status" value="1"/>
</dbReference>
<proteinExistence type="predicted"/>
<dbReference type="InterPro" id="IPR050248">
    <property type="entry name" value="Polysacc_deacetylase_ArnD"/>
</dbReference>
<evidence type="ECO:0000313" key="4">
    <source>
        <dbReference type="EMBL" id="SMC86667.1"/>
    </source>
</evidence>
<dbReference type="InterPro" id="IPR011330">
    <property type="entry name" value="Glyco_hydro/deAcase_b/a-brl"/>
</dbReference>
<dbReference type="InterPro" id="IPR002509">
    <property type="entry name" value="NODB_dom"/>
</dbReference>
<accession>A0A1W2CN41</accession>
<reference evidence="4 5" key="1">
    <citation type="submission" date="2017-04" db="EMBL/GenBank/DDBJ databases">
        <authorList>
            <person name="Afonso C.L."/>
            <person name="Miller P.J."/>
            <person name="Scott M.A."/>
            <person name="Spackman E."/>
            <person name="Goraichik I."/>
            <person name="Dimitrov K.M."/>
            <person name="Suarez D.L."/>
            <person name="Swayne D.E."/>
        </authorList>
    </citation>
    <scope>NUCLEOTIDE SEQUENCE [LARGE SCALE GENOMIC DNA]</scope>
    <source>
        <strain evidence="4 5">DSM 5090</strain>
    </source>
</reference>
<dbReference type="AlphaFoldDB" id="A0A1W2CN41"/>
<dbReference type="Gene3D" id="3.20.20.370">
    <property type="entry name" value="Glycoside hydrolase/deacetylase"/>
    <property type="match status" value="3"/>
</dbReference>
<dbReference type="SUPFAM" id="SSF88713">
    <property type="entry name" value="Glycoside hydrolase/deacetylase"/>
    <property type="match status" value="3"/>
</dbReference>
<evidence type="ECO:0000313" key="5">
    <source>
        <dbReference type="Proteomes" id="UP000192738"/>
    </source>
</evidence>
<dbReference type="EMBL" id="FWXI01000011">
    <property type="protein sequence ID" value="SMC86667.1"/>
    <property type="molecule type" value="Genomic_DNA"/>
</dbReference>
<organism evidence="4 5">
    <name type="scientific">Sporomusa malonica</name>
    <dbReference type="NCBI Taxonomy" id="112901"/>
    <lineage>
        <taxon>Bacteria</taxon>
        <taxon>Bacillati</taxon>
        <taxon>Bacillota</taxon>
        <taxon>Negativicutes</taxon>
        <taxon>Selenomonadales</taxon>
        <taxon>Sporomusaceae</taxon>
        <taxon>Sporomusa</taxon>
    </lineage>
</organism>
<evidence type="ECO:0000256" key="1">
    <source>
        <dbReference type="ARBA" id="ARBA00022723"/>
    </source>
</evidence>
<dbReference type="PANTHER" id="PTHR10587">
    <property type="entry name" value="GLYCOSYL TRANSFERASE-RELATED"/>
    <property type="match status" value="1"/>
</dbReference>
<dbReference type="GO" id="GO:0046872">
    <property type="term" value="F:metal ion binding"/>
    <property type="evidence" value="ECO:0007669"/>
    <property type="project" value="UniProtKB-KW"/>
</dbReference>
<dbReference type="Proteomes" id="UP000192738">
    <property type="component" value="Unassembled WGS sequence"/>
</dbReference>
<dbReference type="GO" id="GO:0016810">
    <property type="term" value="F:hydrolase activity, acting on carbon-nitrogen (but not peptide) bonds"/>
    <property type="evidence" value="ECO:0007669"/>
    <property type="project" value="InterPro"/>
</dbReference>
<name>A0A1W2CN41_9FIRM</name>
<dbReference type="RefSeq" id="WP_084576285.1">
    <property type="nucleotide sequence ID" value="NZ_CP155572.1"/>
</dbReference>
<sequence length="884" mass="98623">MKSRTIALALVLIIGISLTVVFFYNDFFKTQPVREYRTNITMENPYNADEEVAQALAQLKKSQEKATIVKGDKSGFRHIALTFDGLTDRTTIQQILGLLKKYNVKATFFADGLQAIEDPETLTDIKNAGQRIENYTLLGMDKMEAVPVERLVNDFCRAKKIIKVNTDQGPNLLKCNDTKYTDQVLQVAKACGFSSVVQSDIFLNVKQINALNGADAFVATIRPGSIVSAKLKANIEPIATEQGKTDLKPAIDKQPGLKEMPQQAGLGEKEIVEAVEKLLIALQKAKYSTAYVEDFAKNNSKTALGPDDGNNVAILAKTASFLQEQIMALFSYQTAYAAENVQQPVADEIKMIFTTEQALSYTFGGLTKELVVDDVLERLNNIGIKATFFVAEIEMKKYPQTLRKIIANGHEIGIAIRPKAGESFDETRKSIIRSSRILKEQFGVSTNLVKQLTGAVSDTTKEAVGSLECKLIGQSINIVQTKHKEYTSADKIMAEIFRKSMVSLARGQIIYFKMDFYTDDQIIGGLMESIKQSKIDNIAYATFYDNPINNRANNSQFTIKPVGELLNNTKFIYQYPVDLQKVPPHVRTDGPEIAIDSHNFLSETAKRYIGHKNVNIEDRMIGFSKMDERRLDKSGYVHTKDNVIFFTFDDWGSDAAINKLLYILRKHNVPGTFFILTNNVLNNPNLLRTIAQEGHEIASHSDKHKPMAVLDPKTNHYVKTQDKEEYLKDLATSYQKLRDVIGDVTFNGQPVLTRFFRPPTLAVSKMGAETLFETGYEYIISGSTSTNDYQAKNVTEIVEALKGGVYTNDGEVQKGAILVMHMTDGSVYTPIALDILLTANTAKADSDPSKFKVGRLSDYLIEGYSQINRKKTLRTLHSSVNIGK</sequence>
<keyword evidence="2" id="KW-0378">Hydrolase</keyword>
<protein>
    <submittedName>
        <fullName evidence="4">Polysaccharide deacetylase</fullName>
    </submittedName>
</protein>
<feature type="domain" description="NodB homology" evidence="3">
    <location>
        <begin position="642"/>
        <end position="852"/>
    </location>
</feature>
<dbReference type="CDD" id="cd10917">
    <property type="entry name" value="CE4_NodB_like_6s_7s"/>
    <property type="match status" value="3"/>
</dbReference>
<dbReference type="OrthoDB" id="9812065at2"/>
<dbReference type="Pfam" id="PF01522">
    <property type="entry name" value="Polysacc_deac_1"/>
    <property type="match status" value="3"/>
</dbReference>
<keyword evidence="5" id="KW-1185">Reference proteome</keyword>
<dbReference type="PROSITE" id="PS51677">
    <property type="entry name" value="NODB"/>
    <property type="match status" value="2"/>
</dbReference>
<dbReference type="STRING" id="112901.SAMN04488500_11133"/>
<dbReference type="GO" id="GO:0005975">
    <property type="term" value="P:carbohydrate metabolic process"/>
    <property type="evidence" value="ECO:0007669"/>
    <property type="project" value="InterPro"/>
</dbReference>
<evidence type="ECO:0000259" key="3">
    <source>
        <dbReference type="PROSITE" id="PS51677"/>
    </source>
</evidence>
<evidence type="ECO:0000256" key="2">
    <source>
        <dbReference type="ARBA" id="ARBA00022801"/>
    </source>
</evidence>
<keyword evidence="1" id="KW-0479">Metal-binding</keyword>
<feature type="domain" description="NodB homology" evidence="3">
    <location>
        <begin position="77"/>
        <end position="290"/>
    </location>
</feature>
<dbReference type="GO" id="GO:0016020">
    <property type="term" value="C:membrane"/>
    <property type="evidence" value="ECO:0007669"/>
    <property type="project" value="TreeGrafter"/>
</dbReference>
<gene>
    <name evidence="4" type="ORF">SAMN04488500_11133</name>
</gene>